<gene>
    <name evidence="3" type="ORF">GIS00_12445</name>
</gene>
<dbReference type="Pfam" id="PF10756">
    <property type="entry name" value="bPH_6"/>
    <property type="match status" value="1"/>
</dbReference>
<feature type="transmembrane region" description="Helical" evidence="1">
    <location>
        <begin position="54"/>
        <end position="73"/>
    </location>
</feature>
<evidence type="ECO:0000256" key="1">
    <source>
        <dbReference type="SAM" id="Phobius"/>
    </source>
</evidence>
<dbReference type="EMBL" id="WLYK01000005">
    <property type="protein sequence ID" value="MTD14749.1"/>
    <property type="molecule type" value="Genomic_DNA"/>
</dbReference>
<proteinExistence type="predicted"/>
<evidence type="ECO:0000313" key="4">
    <source>
        <dbReference type="Proteomes" id="UP000460221"/>
    </source>
</evidence>
<feature type="domain" description="Low molecular weight protein antigen 6 PH" evidence="2">
    <location>
        <begin position="100"/>
        <end position="177"/>
    </location>
</feature>
<accession>A0A7K1FN54</accession>
<feature type="transmembrane region" description="Helical" evidence="1">
    <location>
        <begin position="79"/>
        <end position="97"/>
    </location>
</feature>
<dbReference type="InterPro" id="IPR019692">
    <property type="entry name" value="CFP-6_PH"/>
</dbReference>
<keyword evidence="1" id="KW-1133">Transmembrane helix</keyword>
<name>A0A7K1FN54_9ACTN</name>
<comment type="caution">
    <text evidence="3">The sequence shown here is derived from an EMBL/GenBank/DDBJ whole genome shotgun (WGS) entry which is preliminary data.</text>
</comment>
<protein>
    <recommendedName>
        <fullName evidence="2">Low molecular weight protein antigen 6 PH domain-containing protein</fullName>
    </recommendedName>
</protein>
<evidence type="ECO:0000313" key="3">
    <source>
        <dbReference type="EMBL" id="MTD14749.1"/>
    </source>
</evidence>
<keyword evidence="1" id="KW-0472">Membrane</keyword>
<sequence length="178" mass="19211">MAGLLLPAAGRDVLRRPRLVELRDRVRPDHRRPADDDALAVTSRPTLVWGVRPAVAVVLILLALLGAAWSVVTPDREDAIVGGAAAVVLALAALAAFRLRHRLLADPAGLEVHGLLSARRIPWSSVVSLAAPGRRRRGLVSVSLEIEYDDDLLIVLSRTELGTSPQDVLDELNALRRS</sequence>
<dbReference type="Proteomes" id="UP000460221">
    <property type="component" value="Unassembled WGS sequence"/>
</dbReference>
<reference evidence="3 4" key="1">
    <citation type="submission" date="2019-11" db="EMBL/GenBank/DDBJ databases">
        <authorList>
            <person name="Jiang L.-Q."/>
        </authorList>
    </citation>
    <scope>NUCLEOTIDE SEQUENCE [LARGE SCALE GENOMIC DNA]</scope>
    <source>
        <strain evidence="3 4">YIM 132087</strain>
    </source>
</reference>
<evidence type="ECO:0000259" key="2">
    <source>
        <dbReference type="Pfam" id="PF10756"/>
    </source>
</evidence>
<keyword evidence="1" id="KW-0812">Transmembrane</keyword>
<organism evidence="3 4">
    <name type="scientific">Nakamurella alba</name>
    <dbReference type="NCBI Taxonomy" id="2665158"/>
    <lineage>
        <taxon>Bacteria</taxon>
        <taxon>Bacillati</taxon>
        <taxon>Actinomycetota</taxon>
        <taxon>Actinomycetes</taxon>
        <taxon>Nakamurellales</taxon>
        <taxon>Nakamurellaceae</taxon>
        <taxon>Nakamurella</taxon>
    </lineage>
</organism>
<keyword evidence="4" id="KW-1185">Reference proteome</keyword>
<dbReference type="AlphaFoldDB" id="A0A7K1FN54"/>